<reference evidence="2 3" key="1">
    <citation type="submission" date="2016-10" db="EMBL/GenBank/DDBJ databases">
        <authorList>
            <person name="de Groot N.N."/>
        </authorList>
    </citation>
    <scope>NUCLEOTIDE SEQUENCE [LARGE SCALE GENOMIC DNA]</scope>
    <source>
        <strain evidence="2 3">KHGC13</strain>
    </source>
</reference>
<name>A0A1I7IN73_9FIRM</name>
<sequence length="133" mass="15722">MYYLLCELPNGTMAIVEVAEEVLAFMLKNDREWENAERRQREHVMFHIDGMAYEGLDLSNRETPEDFILKKEEVSQINKDLTVLTKVQYRRVIMRLAEMTVRETAEQEGTSVNAVEESLMQARKKLEKTREFF</sequence>
<proteinExistence type="predicted"/>
<evidence type="ECO:0000313" key="2">
    <source>
        <dbReference type="EMBL" id="SFU74336.1"/>
    </source>
</evidence>
<evidence type="ECO:0000313" key="3">
    <source>
        <dbReference type="Proteomes" id="UP000198817"/>
    </source>
</evidence>
<dbReference type="Pfam" id="PF08281">
    <property type="entry name" value="Sigma70_r4_2"/>
    <property type="match status" value="1"/>
</dbReference>
<gene>
    <name evidence="2" type="ORF">SAMN05216508_1582</name>
</gene>
<dbReference type="InterPro" id="IPR036388">
    <property type="entry name" value="WH-like_DNA-bd_sf"/>
</dbReference>
<dbReference type="InterPro" id="IPR013324">
    <property type="entry name" value="RNA_pol_sigma_r3/r4-like"/>
</dbReference>
<dbReference type="SUPFAM" id="SSF88659">
    <property type="entry name" value="Sigma3 and sigma4 domains of RNA polymerase sigma factors"/>
    <property type="match status" value="1"/>
</dbReference>
<dbReference type="Proteomes" id="UP000198817">
    <property type="component" value="Unassembled WGS sequence"/>
</dbReference>
<dbReference type="EMBL" id="FPBT01000058">
    <property type="protein sequence ID" value="SFU74336.1"/>
    <property type="molecule type" value="Genomic_DNA"/>
</dbReference>
<dbReference type="GO" id="GO:0016987">
    <property type="term" value="F:sigma factor activity"/>
    <property type="evidence" value="ECO:0007669"/>
    <property type="project" value="InterPro"/>
</dbReference>
<feature type="domain" description="RNA polymerase sigma factor 70 region 4 type 2" evidence="1">
    <location>
        <begin position="90"/>
        <end position="126"/>
    </location>
</feature>
<dbReference type="GO" id="GO:0006352">
    <property type="term" value="P:DNA-templated transcription initiation"/>
    <property type="evidence" value="ECO:0007669"/>
    <property type="project" value="InterPro"/>
</dbReference>
<organism evidence="2 3">
    <name type="scientific">Eubacterium pyruvativorans</name>
    <dbReference type="NCBI Taxonomy" id="155865"/>
    <lineage>
        <taxon>Bacteria</taxon>
        <taxon>Bacillati</taxon>
        <taxon>Bacillota</taxon>
        <taxon>Clostridia</taxon>
        <taxon>Eubacteriales</taxon>
        <taxon>Eubacteriaceae</taxon>
        <taxon>Eubacterium</taxon>
    </lineage>
</organism>
<keyword evidence="3" id="KW-1185">Reference proteome</keyword>
<accession>A0A1I7IN73</accession>
<dbReference type="Gene3D" id="1.10.10.10">
    <property type="entry name" value="Winged helix-like DNA-binding domain superfamily/Winged helix DNA-binding domain"/>
    <property type="match status" value="1"/>
</dbReference>
<evidence type="ECO:0000259" key="1">
    <source>
        <dbReference type="Pfam" id="PF08281"/>
    </source>
</evidence>
<dbReference type="RefSeq" id="WP_143096089.1">
    <property type="nucleotide sequence ID" value="NZ_FOWF01000060.1"/>
</dbReference>
<dbReference type="STRING" id="155865.SAMN05216515_1602"/>
<dbReference type="GO" id="GO:0003677">
    <property type="term" value="F:DNA binding"/>
    <property type="evidence" value="ECO:0007669"/>
    <property type="project" value="InterPro"/>
</dbReference>
<dbReference type="AlphaFoldDB" id="A0A1I7IN73"/>
<protein>
    <recommendedName>
        <fullName evidence="1">RNA polymerase sigma factor 70 region 4 type 2 domain-containing protein</fullName>
    </recommendedName>
</protein>
<dbReference type="InterPro" id="IPR013249">
    <property type="entry name" value="RNA_pol_sigma70_r4_t2"/>
</dbReference>